<evidence type="ECO:0000313" key="1">
    <source>
        <dbReference type="EMBL" id="KAF1685872.1"/>
    </source>
</evidence>
<name>A0A7V8GLM7_9GAMM</name>
<keyword evidence="2" id="KW-1185">Reference proteome</keyword>
<dbReference type="Proteomes" id="UP000462066">
    <property type="component" value="Unassembled WGS sequence"/>
</dbReference>
<dbReference type="EMBL" id="MWIP01000010">
    <property type="protein sequence ID" value="KAF1685872.1"/>
    <property type="molecule type" value="Genomic_DNA"/>
</dbReference>
<dbReference type="AlphaFoldDB" id="A0A7V8GLM7"/>
<comment type="caution">
    <text evidence="1">The sequence shown here is derived from an EMBL/GenBank/DDBJ whole genome shotgun (WGS) entry which is preliminary data.</text>
</comment>
<sequence>MGLTTEETKMRRSYKYLMLALVIGNAQAAQRELFNARETLERAKVGTYSPRAQPPVRVEVEQPARFRANGHGNRQIQQRFERMDCKLDEATNSIRCVPFPAEEVNRPKK</sequence>
<proteinExistence type="predicted"/>
<organism evidence="1 2">
    <name type="scientific">Pseudoxanthomonas broegbernensis</name>
    <dbReference type="NCBI Taxonomy" id="83619"/>
    <lineage>
        <taxon>Bacteria</taxon>
        <taxon>Pseudomonadati</taxon>
        <taxon>Pseudomonadota</taxon>
        <taxon>Gammaproteobacteria</taxon>
        <taxon>Lysobacterales</taxon>
        <taxon>Lysobacteraceae</taxon>
        <taxon>Pseudoxanthomonas</taxon>
    </lineage>
</organism>
<gene>
    <name evidence="1" type="ORF">B1992_10385</name>
</gene>
<protein>
    <submittedName>
        <fullName evidence="1">Uncharacterized protein</fullName>
    </submittedName>
</protein>
<accession>A0A7V8GLM7</accession>
<reference evidence="1 2" key="1">
    <citation type="submission" date="2017-10" db="EMBL/GenBank/DDBJ databases">
        <title>Whole genome sequencing of Pseudoxanthomonas broegbernensis DSM 12573(T).</title>
        <authorList>
            <person name="Kumar S."/>
            <person name="Bansal K."/>
            <person name="Kaur A."/>
            <person name="Patil P."/>
            <person name="Sharma S."/>
            <person name="Patil P.B."/>
        </authorList>
    </citation>
    <scope>NUCLEOTIDE SEQUENCE [LARGE SCALE GENOMIC DNA]</scope>
    <source>
        <strain evidence="1 2">DSM 12573</strain>
    </source>
</reference>
<evidence type="ECO:0000313" key="2">
    <source>
        <dbReference type="Proteomes" id="UP000462066"/>
    </source>
</evidence>